<dbReference type="NCBIfam" id="TIGR02281">
    <property type="entry name" value="clan_AA_DTGA"/>
    <property type="match status" value="1"/>
</dbReference>
<dbReference type="SUPFAM" id="SSF50630">
    <property type="entry name" value="Acid proteases"/>
    <property type="match status" value="1"/>
</dbReference>
<feature type="domain" description="Peptidase A2" evidence="3">
    <location>
        <begin position="136"/>
        <end position="216"/>
    </location>
</feature>
<dbReference type="GO" id="GO:0006508">
    <property type="term" value="P:proteolysis"/>
    <property type="evidence" value="ECO:0007669"/>
    <property type="project" value="UniProtKB-KW"/>
</dbReference>
<feature type="transmembrane region" description="Helical" evidence="2">
    <location>
        <begin position="36"/>
        <end position="55"/>
    </location>
</feature>
<name>A0A1I3YSW9_9HYPH</name>
<sequence length="234" mass="24660">MGRSLWIILAVLGGGLILLIVNDSSGETFGMSNDAFGQTLYLGVWGAVVAAGILGSGMRLGYVARSLALWMLLILVFIAGYQYRYELQDFASRVTAGLVPGSPLSITDSDGNHTVMLDKLSNGHFGTRAVINGAAINVLVDTGATSTVLTAADARRAGFDTSKLSFTIPVSTANGMARAAQVTADEISIGAIVRRRVPMLVAESNALDQTLLGMNFIGTLSGFDVRGDRMILRD</sequence>
<protein>
    <submittedName>
        <fullName evidence="4">Aspartyl protease family protein</fullName>
    </submittedName>
</protein>
<dbReference type="PROSITE" id="PS00141">
    <property type="entry name" value="ASP_PROTEASE"/>
    <property type="match status" value="1"/>
</dbReference>
<keyword evidence="2" id="KW-0472">Membrane</keyword>
<dbReference type="AlphaFoldDB" id="A0A1I3YSW9"/>
<dbReference type="RefSeq" id="WP_149760188.1">
    <property type="nucleotide sequence ID" value="NZ_BSPE01000056.1"/>
</dbReference>
<dbReference type="Proteomes" id="UP000323300">
    <property type="component" value="Unassembled WGS sequence"/>
</dbReference>
<dbReference type="InterPro" id="IPR001995">
    <property type="entry name" value="Peptidase_A2_cat"/>
</dbReference>
<accession>A0A1I3YSW9</accession>
<dbReference type="OrthoDB" id="7595324at2"/>
<dbReference type="InterPro" id="IPR021109">
    <property type="entry name" value="Peptidase_aspartic_dom_sf"/>
</dbReference>
<gene>
    <name evidence="4" type="ORF">SAMN04488498_105161</name>
</gene>
<dbReference type="InterPro" id="IPR001969">
    <property type="entry name" value="Aspartic_peptidase_AS"/>
</dbReference>
<dbReference type="InterPro" id="IPR011969">
    <property type="entry name" value="Clan_AA_Asp_peptidase_C"/>
</dbReference>
<keyword evidence="1" id="KW-0378">Hydrolase</keyword>
<evidence type="ECO:0000256" key="1">
    <source>
        <dbReference type="ARBA" id="ARBA00022801"/>
    </source>
</evidence>
<dbReference type="GO" id="GO:0004190">
    <property type="term" value="F:aspartic-type endopeptidase activity"/>
    <property type="evidence" value="ECO:0007669"/>
    <property type="project" value="InterPro"/>
</dbReference>
<evidence type="ECO:0000313" key="5">
    <source>
        <dbReference type="Proteomes" id="UP000323300"/>
    </source>
</evidence>
<evidence type="ECO:0000313" key="4">
    <source>
        <dbReference type="EMBL" id="SFK35037.1"/>
    </source>
</evidence>
<dbReference type="PROSITE" id="PS50175">
    <property type="entry name" value="ASP_PROT_RETROV"/>
    <property type="match status" value="1"/>
</dbReference>
<keyword evidence="2" id="KW-1133">Transmembrane helix</keyword>
<dbReference type="EMBL" id="FOSL01000005">
    <property type="protein sequence ID" value="SFK35037.1"/>
    <property type="molecule type" value="Genomic_DNA"/>
</dbReference>
<organism evidence="4 5">
    <name type="scientific">Neomesorhizobium albiziae</name>
    <dbReference type="NCBI Taxonomy" id="335020"/>
    <lineage>
        <taxon>Bacteria</taxon>
        <taxon>Pseudomonadati</taxon>
        <taxon>Pseudomonadota</taxon>
        <taxon>Alphaproteobacteria</taxon>
        <taxon>Hyphomicrobiales</taxon>
        <taxon>Phyllobacteriaceae</taxon>
        <taxon>Neomesorhizobium</taxon>
    </lineage>
</organism>
<keyword evidence="2" id="KW-0812">Transmembrane</keyword>
<dbReference type="Gene3D" id="2.40.70.10">
    <property type="entry name" value="Acid Proteases"/>
    <property type="match status" value="1"/>
</dbReference>
<dbReference type="Pfam" id="PF13975">
    <property type="entry name" value="gag-asp_proteas"/>
    <property type="match status" value="1"/>
</dbReference>
<dbReference type="InterPro" id="IPR034122">
    <property type="entry name" value="Retropepsin-like_bacterial"/>
</dbReference>
<dbReference type="CDD" id="cd05483">
    <property type="entry name" value="retropepsin_like_bacteria"/>
    <property type="match status" value="1"/>
</dbReference>
<reference evidence="4 5" key="1">
    <citation type="submission" date="2016-10" db="EMBL/GenBank/DDBJ databases">
        <authorList>
            <person name="Varghese N."/>
            <person name="Submissions S."/>
        </authorList>
    </citation>
    <scope>NUCLEOTIDE SEQUENCE [LARGE SCALE GENOMIC DNA]</scope>
    <source>
        <strain evidence="4 5">DSM 21822</strain>
    </source>
</reference>
<feature type="transmembrane region" description="Helical" evidence="2">
    <location>
        <begin position="62"/>
        <end position="83"/>
    </location>
</feature>
<evidence type="ECO:0000256" key="2">
    <source>
        <dbReference type="SAM" id="Phobius"/>
    </source>
</evidence>
<keyword evidence="5" id="KW-1185">Reference proteome</keyword>
<proteinExistence type="predicted"/>
<keyword evidence="4" id="KW-0645">Protease</keyword>
<evidence type="ECO:0000259" key="3">
    <source>
        <dbReference type="PROSITE" id="PS50175"/>
    </source>
</evidence>